<feature type="compositionally biased region" description="Basic and acidic residues" evidence="1">
    <location>
        <begin position="685"/>
        <end position="700"/>
    </location>
</feature>
<dbReference type="SUPFAM" id="SSF49562">
    <property type="entry name" value="C2 domain (Calcium/lipid-binding domain, CaLB)"/>
    <property type="match status" value="1"/>
</dbReference>
<feature type="non-terminal residue" evidence="3">
    <location>
        <position position="1"/>
    </location>
</feature>
<evidence type="ECO:0000259" key="2">
    <source>
        <dbReference type="PROSITE" id="PS50004"/>
    </source>
</evidence>
<evidence type="ECO:0000313" key="4">
    <source>
        <dbReference type="Proteomes" id="UP001432322"/>
    </source>
</evidence>
<keyword evidence="4" id="KW-1185">Reference proteome</keyword>
<dbReference type="GO" id="GO:0005544">
    <property type="term" value="F:calcium-dependent phospholipid binding"/>
    <property type="evidence" value="ECO:0007669"/>
    <property type="project" value="InterPro"/>
</dbReference>
<name>A0AAV5V3N8_9BILA</name>
<dbReference type="InterPro" id="IPR000008">
    <property type="entry name" value="C2_dom"/>
</dbReference>
<dbReference type="PROSITE" id="PS50004">
    <property type="entry name" value="C2"/>
    <property type="match status" value="1"/>
</dbReference>
<dbReference type="InterPro" id="IPR035892">
    <property type="entry name" value="C2_domain_sf"/>
</dbReference>
<dbReference type="CDD" id="cd04047">
    <property type="entry name" value="C2B_Copine"/>
    <property type="match status" value="1"/>
</dbReference>
<dbReference type="Pfam" id="PF00168">
    <property type="entry name" value="C2"/>
    <property type="match status" value="1"/>
</dbReference>
<evidence type="ECO:0000256" key="1">
    <source>
        <dbReference type="SAM" id="MobiDB-lite"/>
    </source>
</evidence>
<dbReference type="EMBL" id="BTSY01000002">
    <property type="protein sequence ID" value="GMT14006.1"/>
    <property type="molecule type" value="Genomic_DNA"/>
</dbReference>
<dbReference type="Pfam" id="PF07002">
    <property type="entry name" value="Copine"/>
    <property type="match status" value="1"/>
</dbReference>
<comment type="caution">
    <text evidence="3">The sequence shown here is derived from an EMBL/GenBank/DDBJ whole genome shotgun (WGS) entry which is preliminary data.</text>
</comment>
<feature type="region of interest" description="Disordered" evidence="1">
    <location>
        <begin position="1"/>
        <end position="32"/>
    </location>
</feature>
<gene>
    <name evidence="3" type="ORF">PFISCL1PPCAC_5303</name>
</gene>
<dbReference type="InterPro" id="IPR037768">
    <property type="entry name" value="C2B_Copine"/>
</dbReference>
<dbReference type="Proteomes" id="UP001432322">
    <property type="component" value="Unassembled WGS sequence"/>
</dbReference>
<dbReference type="InterPro" id="IPR045052">
    <property type="entry name" value="Copine"/>
</dbReference>
<feature type="compositionally biased region" description="Low complexity" evidence="1">
    <location>
        <begin position="17"/>
        <end position="28"/>
    </location>
</feature>
<evidence type="ECO:0000313" key="3">
    <source>
        <dbReference type="EMBL" id="GMT14006.1"/>
    </source>
</evidence>
<dbReference type="GO" id="GO:0071277">
    <property type="term" value="P:cellular response to calcium ion"/>
    <property type="evidence" value="ECO:0007669"/>
    <property type="project" value="TreeGrafter"/>
</dbReference>
<dbReference type="PANTHER" id="PTHR10857">
    <property type="entry name" value="COPINE"/>
    <property type="match status" value="1"/>
</dbReference>
<feature type="domain" description="C2" evidence="2">
    <location>
        <begin position="162"/>
        <end position="295"/>
    </location>
</feature>
<sequence length="700" mass="78246">SFQHTPATIRAKQSKCGAAGDGSPPAASTPTKMAADRIDISLSIRDFNPGHSPSRMVVCVVYENETDREENWRCIGMSIPCPIQSSIFFNEAFPYNFVFERTQLIKVNVCSYRHVNKHQYDQGEALATAVFKVDELIGSFGLQLRKPLLDQCPISTVVQLGLPKQPSFSALGSLLVDATLPQKKQPIVLRFEGKGLERKELIWDETAVFFRVYRVEQGIDEDVNVQLYESEAIKNHSHPVWKEFALEVQDVADDRNRLLEIEVLYRDVDGTEGYIGKALTTYAKMKYGAGKENVYKVINEVKKGAKKKTYDNSGFIELTKFTDVSFYSFLDYIVSGTQLHYEIAVDFSEERGDNLTTAEKNRNETLLQMGIRGLGCVLRDYTPNRLFAAFGFGARLPPLADESNEFNLNFTQDPICRGLDGVVDAFKKANGLVAPMDSPKCARIIGSLIRHAEHSGKIGLHYHVGAIFTRGGPIDDWKESLALLCSAALHPISIIFVGIGVGDFSSYSKLVRKAREAQKETRVCVEFIELHKIVDLTLSLPANRALIAEYGLTTVPGQMVSYMHRNAVSAKPPIQVCRSPLFHSSFLIPDRPTQFAFDDETALIENVLERGRNGSISGSATARVQSPYVTHKSVRRGSEGQFLNVNPDALREQLGMLSARLPERSRSVLNTSREQFLIRHAARKKEREERDTASARMADY</sequence>
<dbReference type="InterPro" id="IPR010734">
    <property type="entry name" value="Copine_C"/>
</dbReference>
<proteinExistence type="predicted"/>
<dbReference type="PANTHER" id="PTHR10857:SF101">
    <property type="entry name" value="COPINE FAMILY PROTEIN 5"/>
    <property type="match status" value="1"/>
</dbReference>
<organism evidence="3 4">
    <name type="scientific">Pristionchus fissidentatus</name>
    <dbReference type="NCBI Taxonomy" id="1538716"/>
    <lineage>
        <taxon>Eukaryota</taxon>
        <taxon>Metazoa</taxon>
        <taxon>Ecdysozoa</taxon>
        <taxon>Nematoda</taxon>
        <taxon>Chromadorea</taxon>
        <taxon>Rhabditida</taxon>
        <taxon>Rhabditina</taxon>
        <taxon>Diplogasteromorpha</taxon>
        <taxon>Diplogasteroidea</taxon>
        <taxon>Neodiplogasteridae</taxon>
        <taxon>Pristionchus</taxon>
    </lineage>
</organism>
<dbReference type="AlphaFoldDB" id="A0AAV5V3N8"/>
<protein>
    <recommendedName>
        <fullName evidence="2">C2 domain-containing protein</fullName>
    </recommendedName>
</protein>
<dbReference type="GO" id="GO:0005886">
    <property type="term" value="C:plasma membrane"/>
    <property type="evidence" value="ECO:0007669"/>
    <property type="project" value="TreeGrafter"/>
</dbReference>
<feature type="region of interest" description="Disordered" evidence="1">
    <location>
        <begin position="680"/>
        <end position="700"/>
    </location>
</feature>
<accession>A0AAV5V3N8</accession>
<reference evidence="3" key="1">
    <citation type="submission" date="2023-10" db="EMBL/GenBank/DDBJ databases">
        <title>Genome assembly of Pristionchus species.</title>
        <authorList>
            <person name="Yoshida K."/>
            <person name="Sommer R.J."/>
        </authorList>
    </citation>
    <scope>NUCLEOTIDE SEQUENCE</scope>
    <source>
        <strain evidence="3">RS5133</strain>
    </source>
</reference>
<dbReference type="Gene3D" id="2.60.40.150">
    <property type="entry name" value="C2 domain"/>
    <property type="match status" value="1"/>
</dbReference>